<dbReference type="Proteomes" id="UP000266118">
    <property type="component" value="Chromosome"/>
</dbReference>
<dbReference type="RefSeq" id="WP_119987857.1">
    <property type="nucleotide sequence ID" value="NZ_CP032489.1"/>
</dbReference>
<proteinExistence type="predicted"/>
<sequence length="264" mass="31210">MRDRHTTKKEKERLLHYFICSSLFDNFCDNNEQPSTDLYKISFFPESYSFTSFEEHAFIQSNTYLKNNILDPEQYKKACEALYNSQICSTTQSDCQITDEEIKDITRQKGGYSLMLCSFYLDEISSTLEQQCWYHIGEIIQLNDDLFDIYKDCNDKIATLANRMQDAYAFHHFFISSFKNIEKEIWQLPYPNKSKQYLINSLIGISAIGLVAIRHLQKIQRASQRLPDLKTLTHHELVIDMEKITNRLRCIKWYLKLQTSRKAV</sequence>
<dbReference type="KEGG" id="ark:D6B99_10280"/>
<gene>
    <name evidence="1" type="ORF">D6B99_10280</name>
</gene>
<name>A0A386HQ99_9BACT</name>
<organism evidence="1 2">
    <name type="scientific">Arachidicoccus soli</name>
    <dbReference type="NCBI Taxonomy" id="2341117"/>
    <lineage>
        <taxon>Bacteria</taxon>
        <taxon>Pseudomonadati</taxon>
        <taxon>Bacteroidota</taxon>
        <taxon>Chitinophagia</taxon>
        <taxon>Chitinophagales</taxon>
        <taxon>Chitinophagaceae</taxon>
        <taxon>Arachidicoccus</taxon>
    </lineage>
</organism>
<protein>
    <submittedName>
        <fullName evidence="1">Uncharacterized protein</fullName>
    </submittedName>
</protein>
<reference evidence="1 2" key="1">
    <citation type="submission" date="2018-09" db="EMBL/GenBank/DDBJ databases">
        <title>Arachidicoccus sp. nov., a bacterium isolated from soil.</title>
        <authorList>
            <person name="Weon H.-Y."/>
            <person name="Kwon S.-W."/>
            <person name="Lee S.A."/>
        </authorList>
    </citation>
    <scope>NUCLEOTIDE SEQUENCE [LARGE SCALE GENOMIC DNA]</scope>
    <source>
        <strain evidence="1 2">KIS59-12</strain>
    </source>
</reference>
<evidence type="ECO:0000313" key="2">
    <source>
        <dbReference type="Proteomes" id="UP000266118"/>
    </source>
</evidence>
<dbReference type="EMBL" id="CP032489">
    <property type="protein sequence ID" value="AYD47943.1"/>
    <property type="molecule type" value="Genomic_DNA"/>
</dbReference>
<dbReference type="OrthoDB" id="658381at2"/>
<evidence type="ECO:0000313" key="1">
    <source>
        <dbReference type="EMBL" id="AYD47943.1"/>
    </source>
</evidence>
<accession>A0A386HQ99</accession>
<dbReference type="AlphaFoldDB" id="A0A386HQ99"/>
<keyword evidence="2" id="KW-1185">Reference proteome</keyword>